<dbReference type="EMBL" id="AJMV01000009">
    <property type="protein sequence ID" value="EIG29020.1"/>
    <property type="molecule type" value="Genomic_DNA"/>
</dbReference>
<dbReference type="Proteomes" id="UP000003357">
    <property type="component" value="Unassembled WGS sequence"/>
</dbReference>
<accession>I2NT59</accession>
<dbReference type="Pfam" id="PF13676">
    <property type="entry name" value="TIR_2"/>
    <property type="match status" value="1"/>
</dbReference>
<sequence length="846" mass="98976">MSKIFIAHAWSDDENYSQRQLDFIRKLELELEEKNLEVIYDDNIVNKNTLKQFMIENIRNCDVILSICDKAYLEKSEIKDSGVSFELKEITEHNFLDKVIPIKISADDLPYIFGTLPYESFCKEFEEMSFDSSDQLNSLFIRLSDKLSKEELCPQDKLKEEVHSQLDSIGLISNVLNSTLKLSDLYTYPELRIDRKENISYLSAEKLLNSKYYLDKVFIVGDRQSGKTSFAKKLFLDIYSDGFQPIYLESKEINSQNIEKAVRNKYISTYKTNHKNKAENIVVIIDDFHKLSTKLQNTVKKIDKYAGLILFVDDIYDISSNDFTVTRFTIQPFKPSLRNELITKFIESKSLYRDLNTNDKLKKIDENSNLVDISLGLDRGYKNGIIPAFPLYILIILGSSTDVNNRFDTPISSHGHCYNLLIQLAFQNCGVSNDRIVSYLNFLSYFSMYLFKKEVLEVSNKDFNLFLEDYQNDYKIFDLEEYLSLLMKTGLLKKSNSSNYSFCYEYLYYYFLGQYLSDNFNEHLVDIQDIILNLDLEQNGHISIFLAHHCKDQRLIEMLNYSLENSFSDYTEATLDSAELGDFDKQVNELSNNIDYRIENFEEKRKSELNHRDRLEENAYSERDNTEIIEEKQAHRQNQVRNAIQTVEVIGVILKNRYGSIKNKDFNKILKNTVDANLRLLTSFIQIVSDKDFILFLESFISKEVDTENLNEDKLRKDIHDILVSMNFATIYSLIMKTVSSIGSEPISHYFSEMIENSNINPSYILIKRGLELQYEKQFSEKSILNDRNNKNMSHVARTILNLMVVNHVSRHSFSYQEKARIEEKFGFKPNSLLKQEQHIKSIENR</sequence>
<dbReference type="Gene3D" id="3.40.50.10140">
    <property type="entry name" value="Toll/interleukin-1 receptor homology (TIR) domain"/>
    <property type="match status" value="1"/>
</dbReference>
<dbReference type="InterPro" id="IPR027417">
    <property type="entry name" value="P-loop_NTPase"/>
</dbReference>
<dbReference type="SUPFAM" id="SSF52540">
    <property type="entry name" value="P-loop containing nucleoside triphosphate hydrolases"/>
    <property type="match status" value="1"/>
</dbReference>
<dbReference type="SUPFAM" id="SSF52200">
    <property type="entry name" value="Toll/Interleukin receptor TIR domain"/>
    <property type="match status" value="1"/>
</dbReference>
<comment type="caution">
    <text evidence="3">The sequence shown here is derived from an EMBL/GenBank/DDBJ whole genome shotgun (WGS) entry which is preliminary data.</text>
</comment>
<proteinExistence type="predicted"/>
<feature type="domain" description="STAND NTPase 4 small alpha/beta" evidence="2">
    <location>
        <begin position="457"/>
        <end position="512"/>
    </location>
</feature>
<name>I2NT59_STRPA</name>
<protein>
    <submittedName>
        <fullName evidence="3">Uncharacterized protein</fullName>
    </submittedName>
</protein>
<dbReference type="InterPro" id="IPR057123">
    <property type="entry name" value="STAND_NTPase4_dom"/>
</dbReference>
<dbReference type="Pfam" id="PF24406">
    <property type="entry name" value="nSTAND_NTPase4"/>
    <property type="match status" value="1"/>
</dbReference>
<organism evidence="3 4">
    <name type="scientific">Streptococcus parasanguinis F0449</name>
    <dbReference type="NCBI Taxonomy" id="1095733"/>
    <lineage>
        <taxon>Bacteria</taxon>
        <taxon>Bacillati</taxon>
        <taxon>Bacillota</taxon>
        <taxon>Bacilli</taxon>
        <taxon>Lactobacillales</taxon>
        <taxon>Streptococcaceae</taxon>
        <taxon>Streptococcus</taxon>
    </lineage>
</organism>
<feature type="domain" description="TIR" evidence="1">
    <location>
        <begin position="16"/>
        <end position="126"/>
    </location>
</feature>
<dbReference type="Gene3D" id="3.40.50.300">
    <property type="entry name" value="P-loop containing nucleotide triphosphate hydrolases"/>
    <property type="match status" value="1"/>
</dbReference>
<evidence type="ECO:0000259" key="2">
    <source>
        <dbReference type="Pfam" id="PF24406"/>
    </source>
</evidence>
<evidence type="ECO:0000313" key="3">
    <source>
        <dbReference type="EMBL" id="EIG29020.1"/>
    </source>
</evidence>
<dbReference type="InterPro" id="IPR035897">
    <property type="entry name" value="Toll_tir_struct_dom_sf"/>
</dbReference>
<reference evidence="3 4" key="1">
    <citation type="submission" date="2012-04" db="EMBL/GenBank/DDBJ databases">
        <authorList>
            <person name="Harkins D.M."/>
            <person name="Madupu R."/>
            <person name="Durkin A.S."/>
            <person name="Torralba M."/>
            <person name="Methe B."/>
            <person name="Sutton G.G."/>
            <person name="Nelson K.E."/>
        </authorList>
    </citation>
    <scope>NUCLEOTIDE SEQUENCE [LARGE SCALE GENOMIC DNA]</scope>
    <source>
        <strain evidence="3 4">F0449</strain>
    </source>
</reference>
<dbReference type="AlphaFoldDB" id="I2NT59"/>
<dbReference type="PATRIC" id="fig|1095733.3.peg.80"/>
<evidence type="ECO:0000259" key="1">
    <source>
        <dbReference type="Pfam" id="PF13676"/>
    </source>
</evidence>
<dbReference type="RefSeq" id="WP_003014335.1">
    <property type="nucleotide sequence ID" value="NZ_AJMV01000009.1"/>
</dbReference>
<dbReference type="InterPro" id="IPR000157">
    <property type="entry name" value="TIR_dom"/>
</dbReference>
<dbReference type="GO" id="GO:0007165">
    <property type="term" value="P:signal transduction"/>
    <property type="evidence" value="ECO:0007669"/>
    <property type="project" value="InterPro"/>
</dbReference>
<gene>
    <name evidence="3" type="ORF">HMPREF9971_0791</name>
</gene>
<evidence type="ECO:0000313" key="4">
    <source>
        <dbReference type="Proteomes" id="UP000003357"/>
    </source>
</evidence>